<evidence type="ECO:0000256" key="1">
    <source>
        <dbReference type="ARBA" id="ARBA00004906"/>
    </source>
</evidence>
<proteinExistence type="predicted"/>
<dbReference type="InterPro" id="IPR012334">
    <property type="entry name" value="Pectin_lyas_fold"/>
</dbReference>
<dbReference type="NCBIfam" id="TIGR03804">
    <property type="entry name" value="para_beta_helix"/>
    <property type="match status" value="2"/>
</dbReference>
<keyword evidence="7" id="KW-1185">Reference proteome</keyword>
<keyword evidence="2" id="KW-0677">Repeat</keyword>
<feature type="domain" description="DUF1565" evidence="5">
    <location>
        <begin position="229"/>
        <end position="357"/>
    </location>
</feature>
<gene>
    <name evidence="6" type="ORF">MiSe_67170</name>
</gene>
<dbReference type="InterPro" id="IPR011459">
    <property type="entry name" value="DUF1565"/>
</dbReference>
<dbReference type="Gene3D" id="2.160.20.10">
    <property type="entry name" value="Single-stranded right-handed beta-helix, Pectin lyase-like"/>
    <property type="match status" value="1"/>
</dbReference>
<organism evidence="6 7">
    <name type="scientific">Microseira wollei NIES-4236</name>
    <dbReference type="NCBI Taxonomy" id="2530354"/>
    <lineage>
        <taxon>Bacteria</taxon>
        <taxon>Bacillati</taxon>
        <taxon>Cyanobacteriota</taxon>
        <taxon>Cyanophyceae</taxon>
        <taxon>Oscillatoriophycideae</taxon>
        <taxon>Aerosakkonematales</taxon>
        <taxon>Aerosakkonemataceae</taxon>
        <taxon>Microseira</taxon>
    </lineage>
</organism>
<dbReference type="AlphaFoldDB" id="A0AAV3XH17"/>
<feature type="compositionally biased region" description="Basic residues" evidence="4">
    <location>
        <begin position="417"/>
        <end position="433"/>
    </location>
</feature>
<accession>A0AAV3XH17</accession>
<dbReference type="EMBL" id="BLAY01000139">
    <property type="protein sequence ID" value="GET41903.1"/>
    <property type="molecule type" value="Genomic_DNA"/>
</dbReference>
<keyword evidence="3" id="KW-0833">Ubl conjugation pathway</keyword>
<evidence type="ECO:0000259" key="5">
    <source>
        <dbReference type="Pfam" id="PF07602"/>
    </source>
</evidence>
<evidence type="ECO:0000313" key="7">
    <source>
        <dbReference type="Proteomes" id="UP001050975"/>
    </source>
</evidence>
<evidence type="ECO:0000256" key="4">
    <source>
        <dbReference type="SAM" id="MobiDB-lite"/>
    </source>
</evidence>
<evidence type="ECO:0000313" key="6">
    <source>
        <dbReference type="EMBL" id="GET41903.1"/>
    </source>
</evidence>
<evidence type="ECO:0000256" key="2">
    <source>
        <dbReference type="ARBA" id="ARBA00022737"/>
    </source>
</evidence>
<feature type="region of interest" description="Disordered" evidence="4">
    <location>
        <begin position="462"/>
        <end position="487"/>
    </location>
</feature>
<comment type="pathway">
    <text evidence="1">Protein modification; protein ubiquitination.</text>
</comment>
<protein>
    <recommendedName>
        <fullName evidence="5">DUF1565 domain-containing protein</fullName>
    </recommendedName>
</protein>
<name>A0AAV3XH17_9CYAN</name>
<comment type="caution">
    <text evidence="6">The sequence shown here is derived from an EMBL/GenBank/DDBJ whole genome shotgun (WGS) entry which is preliminary data.</text>
</comment>
<dbReference type="PANTHER" id="PTHR22990:SF15">
    <property type="entry name" value="F-BOX ONLY PROTEIN 10"/>
    <property type="match status" value="1"/>
</dbReference>
<dbReference type="InterPro" id="IPR051550">
    <property type="entry name" value="SCF-Subunits/Alg-Epimerases"/>
</dbReference>
<dbReference type="Pfam" id="PF07602">
    <property type="entry name" value="DUF1565"/>
    <property type="match status" value="2"/>
</dbReference>
<feature type="region of interest" description="Disordered" evidence="4">
    <location>
        <begin position="389"/>
        <end position="433"/>
    </location>
</feature>
<dbReference type="InterPro" id="IPR006626">
    <property type="entry name" value="PbH1"/>
</dbReference>
<dbReference type="InterPro" id="IPR022441">
    <property type="entry name" value="Para_beta_helix_rpt-2"/>
</dbReference>
<dbReference type="InterPro" id="IPR011050">
    <property type="entry name" value="Pectin_lyase_fold/virulence"/>
</dbReference>
<dbReference type="PANTHER" id="PTHR22990">
    <property type="entry name" value="F-BOX ONLY PROTEIN"/>
    <property type="match status" value="1"/>
</dbReference>
<evidence type="ECO:0000256" key="3">
    <source>
        <dbReference type="ARBA" id="ARBA00022786"/>
    </source>
</evidence>
<dbReference type="SMART" id="SM00710">
    <property type="entry name" value="PbH1"/>
    <property type="match status" value="5"/>
</dbReference>
<reference evidence="6" key="1">
    <citation type="submission" date="2019-10" db="EMBL/GenBank/DDBJ databases">
        <title>Draft genome sequece of Microseira wollei NIES-4236.</title>
        <authorList>
            <person name="Yamaguchi H."/>
            <person name="Suzuki S."/>
            <person name="Kawachi M."/>
        </authorList>
    </citation>
    <scope>NUCLEOTIDE SEQUENCE</scope>
    <source>
        <strain evidence="6">NIES-4236</strain>
    </source>
</reference>
<sequence length="602" mass="64500">MRLFDLADWLLVKFGLLSALRAPIISMRKPLLTKTNFPTSLFACLGLATALTLLLDNKPAQAYNITSLIAQNPAATQATPQATQLYVNPVTGNDGSGNGSEQAPFKTITQALRMATTGTVIELAPGTYNAETGESFPIELKPGVIIQGDPATKGRNIVIRGGGFYLSRTFARQNIAVLGAQGAGLAGVTVTNPNRRGYGLWIESSSMVVADNSFIGNTHDGISVTGNGAPLIRNNYFADNGANGISIFNTARPEVRENGFERTGFGIAIGQNSAPIVVGNRISQNKDGIVVYGKAQPVLRNNTIEGNIRDGLVASQDSRPDVGTARQLGGNLFRNNLRYDINTTAANQTISAYGNQIARGRTAGRLDLGTGEQRSTGVSPVGALENYIQPSPRVNSPTSIEIPVPPPARATAPSNRVTRRPRGGRRAAAARRRNVRRLQDLPIAPSGVFQSPLSNARQLPPQRAAVEMPRPNRAPETPTPLRDRLPNLSVQPGVLPGQGQPSFERHPGNLPRVEIPSNSPRAVGEPLPPNSTAAVGQGYRVVVLLETLEQERLLRQLVPDAVRVRSLNRMVMQVGVFRDRSSAEQMLQKMSGNGLNAMLEEL</sequence>
<dbReference type="Gene3D" id="3.30.1910.20">
    <property type="entry name" value="asparaginyl-tRNA synthetase, N-terminal domain"/>
    <property type="match status" value="1"/>
</dbReference>
<feature type="compositionally biased region" description="Polar residues" evidence="4">
    <location>
        <begin position="389"/>
        <end position="399"/>
    </location>
</feature>
<feature type="domain" description="DUF1565" evidence="5">
    <location>
        <begin position="90"/>
        <end position="225"/>
    </location>
</feature>
<dbReference type="Proteomes" id="UP001050975">
    <property type="component" value="Unassembled WGS sequence"/>
</dbReference>
<dbReference type="SUPFAM" id="SSF51126">
    <property type="entry name" value="Pectin lyase-like"/>
    <property type="match status" value="1"/>
</dbReference>